<sequence>ERLPATCQLILEGIENELHTGVQLYISQRGEIIADGGIGEARPGVPMTADTLNLWLSAGKPLTAMAIARLWEQGDLKIDDRVSRFVPEFGTHGKEPITILHLLNHTAGFRPVDTGWPDVNWAESIRRICEAPLEENWQI</sequence>
<dbReference type="GO" id="GO:0016787">
    <property type="term" value="F:hydrolase activity"/>
    <property type="evidence" value="ECO:0007669"/>
    <property type="project" value="UniProtKB-KW"/>
</dbReference>
<dbReference type="EMBL" id="DQAY01000175">
    <property type="protein sequence ID" value="HCO26769.1"/>
    <property type="molecule type" value="Genomic_DNA"/>
</dbReference>
<name>A0A3D3RD83_9PLAN</name>
<feature type="non-terminal residue" evidence="2">
    <location>
        <position position="139"/>
    </location>
</feature>
<evidence type="ECO:0000313" key="3">
    <source>
        <dbReference type="Proteomes" id="UP000263642"/>
    </source>
</evidence>
<evidence type="ECO:0000313" key="2">
    <source>
        <dbReference type="EMBL" id="HCO26769.1"/>
    </source>
</evidence>
<feature type="non-terminal residue" evidence="2">
    <location>
        <position position="1"/>
    </location>
</feature>
<dbReference type="InterPro" id="IPR012338">
    <property type="entry name" value="Beta-lactam/transpept-like"/>
</dbReference>
<dbReference type="AlphaFoldDB" id="A0A3D3RD83"/>
<dbReference type="PANTHER" id="PTHR43283:SF3">
    <property type="entry name" value="BETA-LACTAMASE FAMILY PROTEIN (AFU_ORTHOLOGUE AFUA_5G07500)"/>
    <property type="match status" value="1"/>
</dbReference>
<proteinExistence type="predicted"/>
<evidence type="ECO:0000259" key="1">
    <source>
        <dbReference type="Pfam" id="PF00144"/>
    </source>
</evidence>
<keyword evidence="2" id="KW-0378">Hydrolase</keyword>
<dbReference type="Gene3D" id="3.40.710.10">
    <property type="entry name" value="DD-peptidase/beta-lactamase superfamily"/>
    <property type="match status" value="1"/>
</dbReference>
<dbReference type="InterPro" id="IPR001466">
    <property type="entry name" value="Beta-lactam-related"/>
</dbReference>
<dbReference type="Pfam" id="PF00144">
    <property type="entry name" value="Beta-lactamase"/>
    <property type="match status" value="1"/>
</dbReference>
<dbReference type="PANTHER" id="PTHR43283">
    <property type="entry name" value="BETA-LACTAMASE-RELATED"/>
    <property type="match status" value="1"/>
</dbReference>
<feature type="domain" description="Beta-lactamase-related" evidence="1">
    <location>
        <begin position="20"/>
        <end position="134"/>
    </location>
</feature>
<dbReference type="Proteomes" id="UP000263642">
    <property type="component" value="Unassembled WGS sequence"/>
</dbReference>
<dbReference type="SUPFAM" id="SSF56601">
    <property type="entry name" value="beta-lactamase/transpeptidase-like"/>
    <property type="match status" value="1"/>
</dbReference>
<organism evidence="2 3">
    <name type="scientific">Gimesia maris</name>
    <dbReference type="NCBI Taxonomy" id="122"/>
    <lineage>
        <taxon>Bacteria</taxon>
        <taxon>Pseudomonadati</taxon>
        <taxon>Planctomycetota</taxon>
        <taxon>Planctomycetia</taxon>
        <taxon>Planctomycetales</taxon>
        <taxon>Planctomycetaceae</taxon>
        <taxon>Gimesia</taxon>
    </lineage>
</organism>
<protein>
    <submittedName>
        <fullName evidence="2">Serine hydrolase</fullName>
    </submittedName>
</protein>
<dbReference type="InterPro" id="IPR050789">
    <property type="entry name" value="Diverse_Enzym_Activities"/>
</dbReference>
<comment type="caution">
    <text evidence="2">The sequence shown here is derived from an EMBL/GenBank/DDBJ whole genome shotgun (WGS) entry which is preliminary data.</text>
</comment>
<accession>A0A3D3RD83</accession>
<gene>
    <name evidence="2" type="ORF">DIT97_28550</name>
</gene>
<reference evidence="2 3" key="1">
    <citation type="journal article" date="2018" name="Nat. Biotechnol.">
        <title>A standardized bacterial taxonomy based on genome phylogeny substantially revises the tree of life.</title>
        <authorList>
            <person name="Parks D.H."/>
            <person name="Chuvochina M."/>
            <person name="Waite D.W."/>
            <person name="Rinke C."/>
            <person name="Skarshewski A."/>
            <person name="Chaumeil P.A."/>
            <person name="Hugenholtz P."/>
        </authorList>
    </citation>
    <scope>NUCLEOTIDE SEQUENCE [LARGE SCALE GENOMIC DNA]</scope>
    <source>
        <strain evidence="2">UBA9375</strain>
    </source>
</reference>